<name>A0A177KCI2_9MICO</name>
<reference evidence="2 3" key="1">
    <citation type="submission" date="2016-02" db="EMBL/GenBank/DDBJ databases">
        <authorList>
            <person name="Wen L."/>
            <person name="He K."/>
            <person name="Yang H."/>
        </authorList>
    </citation>
    <scope>NUCLEOTIDE SEQUENCE [LARGE SCALE GENOMIC DNA]</scope>
    <source>
        <strain evidence="2 3">CD11_3</strain>
    </source>
</reference>
<dbReference type="InterPro" id="IPR027417">
    <property type="entry name" value="P-loop_NTPase"/>
</dbReference>
<dbReference type="SUPFAM" id="SSF52540">
    <property type="entry name" value="P-loop containing nucleoside triphosphate hydrolases"/>
    <property type="match status" value="1"/>
</dbReference>
<dbReference type="PANTHER" id="PTHR47691">
    <property type="entry name" value="REGULATOR-RELATED"/>
    <property type="match status" value="1"/>
</dbReference>
<organism evidence="2 3">
    <name type="scientific">Microbacterium oleivorans</name>
    <dbReference type="NCBI Taxonomy" id="273677"/>
    <lineage>
        <taxon>Bacteria</taxon>
        <taxon>Bacillati</taxon>
        <taxon>Actinomycetota</taxon>
        <taxon>Actinomycetes</taxon>
        <taxon>Micrococcales</taxon>
        <taxon>Microbacteriaceae</taxon>
        <taxon>Microbacterium</taxon>
    </lineage>
</organism>
<dbReference type="SUPFAM" id="SSF48452">
    <property type="entry name" value="TPR-like"/>
    <property type="match status" value="1"/>
</dbReference>
<proteinExistence type="predicted"/>
<protein>
    <recommendedName>
        <fullName evidence="1">Bacterial transcriptional activator domain-containing protein</fullName>
    </recommendedName>
</protein>
<dbReference type="Pfam" id="PF03704">
    <property type="entry name" value="BTAD"/>
    <property type="match status" value="1"/>
</dbReference>
<dbReference type="InterPro" id="IPR005158">
    <property type="entry name" value="BTAD"/>
</dbReference>
<comment type="caution">
    <text evidence="2">The sequence shown here is derived from an EMBL/GenBank/DDBJ whole genome shotgun (WGS) entry which is preliminary data.</text>
</comment>
<dbReference type="RefSeq" id="WP_064001601.1">
    <property type="nucleotide sequence ID" value="NZ_LSTV01000001.1"/>
</dbReference>
<dbReference type="InterPro" id="IPR011990">
    <property type="entry name" value="TPR-like_helical_dom_sf"/>
</dbReference>
<dbReference type="EMBL" id="LSTV01000001">
    <property type="protein sequence ID" value="OAH51092.1"/>
    <property type="molecule type" value="Genomic_DNA"/>
</dbReference>
<dbReference type="Gene3D" id="1.25.40.10">
    <property type="entry name" value="Tetratricopeptide repeat domain"/>
    <property type="match status" value="2"/>
</dbReference>
<accession>A0A177KCI2</accession>
<feature type="domain" description="Bacterial transcriptional activator" evidence="1">
    <location>
        <begin position="95"/>
        <end position="235"/>
    </location>
</feature>
<dbReference type="AlphaFoldDB" id="A0A177KCI2"/>
<dbReference type="PRINTS" id="PR00364">
    <property type="entry name" value="DISEASERSIST"/>
</dbReference>
<evidence type="ECO:0000259" key="1">
    <source>
        <dbReference type="SMART" id="SM01043"/>
    </source>
</evidence>
<dbReference type="Gene3D" id="3.40.50.300">
    <property type="entry name" value="P-loop containing nucleotide triphosphate hydrolases"/>
    <property type="match status" value="1"/>
</dbReference>
<dbReference type="SUPFAM" id="SSF46894">
    <property type="entry name" value="C-terminal effector domain of the bipartite response regulators"/>
    <property type="match status" value="1"/>
</dbReference>
<dbReference type="PANTHER" id="PTHR47691:SF3">
    <property type="entry name" value="HTH-TYPE TRANSCRIPTIONAL REGULATOR RV0890C-RELATED"/>
    <property type="match status" value="1"/>
</dbReference>
<gene>
    <name evidence="2" type="ORF">AYL44_02100</name>
</gene>
<dbReference type="InterPro" id="IPR036388">
    <property type="entry name" value="WH-like_DNA-bd_sf"/>
</dbReference>
<dbReference type="SMART" id="SM01043">
    <property type="entry name" value="BTAD"/>
    <property type="match status" value="1"/>
</dbReference>
<dbReference type="GO" id="GO:0006355">
    <property type="term" value="P:regulation of DNA-templated transcription"/>
    <property type="evidence" value="ECO:0007669"/>
    <property type="project" value="InterPro"/>
</dbReference>
<sequence>MDLEIDLLGPLRVRADGRDVPLGGDHPKAILARLATTPGEPVPTHELIASVWTDPPPAVVSTLRAHVSRMRLNGLRDAIVGERGGYLLDASVDDVDLLRCRRAVTQAPTDDAARLRTLIAATAELARTPLPGLEHHPHVERLQREVTDERAFLEEELGDLALRLGDVGLATAVLSDTTTRHPLRERPVRTLATALARAGRTSDAVAVIDALRDRLQEHGGIRLSSRLDELRAAVIRFDPAVVSPLAAPAPAVRRVGIAIPLTRFVGRSVDLARLARLAHTDRLVTLVGPAGVGKTRLAVEAARRSGVDREQYMVDLADIAEPDGVIGAIATVVRAPEASVDAIVRRLHGAGALLLLDNADLVIGALSVVIDAVLTDPDGARVVVTSREALRAPGERTVVIRPLAGDHADEAWQLFEQRAVDARGGRPFAEDEQLPARALCDSLDGLPLAIELATARLDVLGIEEVRAGLGAVPGLPGRHSSLQSAIEWTVALLDSADRAGLHAVARFAGPFTVEAVAGIMRMRPAEADSLVDRLVSRSLVAADRTATGRRRFRVLEAMKEALTPQDDPELASAWHEAHRGWFSDLAYRAAPTLRAFEGRDTAAILDGFQADLDLAHAHNLAAGDRLGAVRLAGGLAHHRYLRGRLAEGRRWIDEALALAGESDAGADALANIELANLAYQLGDAPAAFTAIADALRLAIAADDASVQMVALSRAGYGRSLFGDVQTGAGLLAQAATLHERAAPWAVSEYRMSHGQVLRSEGRLDDALRELTEAHRVAASIGYTWMVTSASYVVVKTLIDARRPRDAVAVGRTAVLTARADEDAAGALAVLHALAAAAAAVERHEEGAMLLGAVDELGLRYDYSTMTAEGEDAARLRALVSAGLRADEFTRAVTAGRRMDWDAVVAIIDRLPGVRPAVSMSGG</sequence>
<dbReference type="Proteomes" id="UP000076998">
    <property type="component" value="Unassembled WGS sequence"/>
</dbReference>
<evidence type="ECO:0000313" key="2">
    <source>
        <dbReference type="EMBL" id="OAH51092.1"/>
    </source>
</evidence>
<dbReference type="GO" id="GO:0003677">
    <property type="term" value="F:DNA binding"/>
    <property type="evidence" value="ECO:0007669"/>
    <property type="project" value="InterPro"/>
</dbReference>
<evidence type="ECO:0000313" key="3">
    <source>
        <dbReference type="Proteomes" id="UP000076998"/>
    </source>
</evidence>
<dbReference type="InterPro" id="IPR016032">
    <property type="entry name" value="Sig_transdc_resp-reg_C-effctor"/>
</dbReference>
<dbReference type="Gene3D" id="1.10.10.10">
    <property type="entry name" value="Winged helix-like DNA-binding domain superfamily/Winged helix DNA-binding domain"/>
    <property type="match status" value="1"/>
</dbReference>